<name>A0A9X0CFE1_9CNID</name>
<dbReference type="Proteomes" id="UP001163046">
    <property type="component" value="Unassembled WGS sequence"/>
</dbReference>
<proteinExistence type="predicted"/>
<organism evidence="2 3">
    <name type="scientific">Desmophyllum pertusum</name>
    <dbReference type="NCBI Taxonomy" id="174260"/>
    <lineage>
        <taxon>Eukaryota</taxon>
        <taxon>Metazoa</taxon>
        <taxon>Cnidaria</taxon>
        <taxon>Anthozoa</taxon>
        <taxon>Hexacorallia</taxon>
        <taxon>Scleractinia</taxon>
        <taxon>Caryophylliina</taxon>
        <taxon>Caryophylliidae</taxon>
        <taxon>Desmophyllum</taxon>
    </lineage>
</organism>
<protein>
    <submittedName>
        <fullName evidence="2">Uncharacterized protein</fullName>
    </submittedName>
</protein>
<reference evidence="2" key="1">
    <citation type="submission" date="2023-01" db="EMBL/GenBank/DDBJ databases">
        <title>Genome assembly of the deep-sea coral Lophelia pertusa.</title>
        <authorList>
            <person name="Herrera S."/>
            <person name="Cordes E."/>
        </authorList>
    </citation>
    <scope>NUCLEOTIDE SEQUENCE</scope>
    <source>
        <strain evidence="2">USNM1676648</strain>
        <tissue evidence="2">Polyp</tissue>
    </source>
</reference>
<comment type="caution">
    <text evidence="2">The sequence shown here is derived from an EMBL/GenBank/DDBJ whole genome shotgun (WGS) entry which is preliminary data.</text>
</comment>
<keyword evidence="3" id="KW-1185">Reference proteome</keyword>
<accession>A0A9X0CFE1</accession>
<sequence length="99" mass="11507">MSKKKTSPEVQAYIQQRYEDTALVIYREQQASKQSNLSGKESAPQIQQAFENIAENREELRSLPGPSHHVPEHDVHRLTQTHNLKFVSSSRRRRHSTEL</sequence>
<dbReference type="AlphaFoldDB" id="A0A9X0CFE1"/>
<feature type="compositionally biased region" description="Basic residues" evidence="1">
    <location>
        <begin position="90"/>
        <end position="99"/>
    </location>
</feature>
<evidence type="ECO:0000256" key="1">
    <source>
        <dbReference type="SAM" id="MobiDB-lite"/>
    </source>
</evidence>
<evidence type="ECO:0000313" key="2">
    <source>
        <dbReference type="EMBL" id="KAJ7334432.1"/>
    </source>
</evidence>
<feature type="region of interest" description="Disordered" evidence="1">
    <location>
        <begin position="59"/>
        <end position="99"/>
    </location>
</feature>
<feature type="compositionally biased region" description="Polar residues" evidence="1">
    <location>
        <begin position="78"/>
        <end position="89"/>
    </location>
</feature>
<dbReference type="EMBL" id="MU827784">
    <property type="protein sequence ID" value="KAJ7334432.1"/>
    <property type="molecule type" value="Genomic_DNA"/>
</dbReference>
<gene>
    <name evidence="2" type="ORF">OS493_014746</name>
</gene>
<evidence type="ECO:0000313" key="3">
    <source>
        <dbReference type="Proteomes" id="UP001163046"/>
    </source>
</evidence>